<evidence type="ECO:0000256" key="11">
    <source>
        <dbReference type="ARBA" id="ARBA00029433"/>
    </source>
</evidence>
<dbReference type="EMBL" id="RSCD01000011">
    <property type="protein sequence ID" value="RSH90335.1"/>
    <property type="molecule type" value="Genomic_DNA"/>
</dbReference>
<keyword evidence="9" id="KW-0472">Membrane</keyword>
<evidence type="ECO:0000259" key="14">
    <source>
        <dbReference type="Pfam" id="PF08801"/>
    </source>
</evidence>
<dbReference type="Gene3D" id="1.25.40.440">
    <property type="entry name" value="Nucleoporin, helical domain, central subdomain"/>
    <property type="match status" value="1"/>
</dbReference>
<dbReference type="GO" id="GO:0000972">
    <property type="term" value="P:transcription-dependent tethering of RNA polymerase II gene DNA at nuclear periphery"/>
    <property type="evidence" value="ECO:0007669"/>
    <property type="project" value="TreeGrafter"/>
</dbReference>
<dbReference type="Pfam" id="PF08801">
    <property type="entry name" value="Nucleoporin_N"/>
    <property type="match status" value="1"/>
</dbReference>
<dbReference type="PANTHER" id="PTHR10350:SF6">
    <property type="entry name" value="NUCLEAR PORE COMPLEX PROTEIN NUP155"/>
    <property type="match status" value="1"/>
</dbReference>
<dbReference type="GO" id="GO:0036228">
    <property type="term" value="P:protein localization to nuclear inner membrane"/>
    <property type="evidence" value="ECO:0007669"/>
    <property type="project" value="TreeGrafter"/>
</dbReference>
<dbReference type="InterPro" id="IPR004870">
    <property type="entry name" value="Nucleoporin_Nup155"/>
</dbReference>
<reference evidence="15 16" key="1">
    <citation type="submission" date="2018-11" db="EMBL/GenBank/DDBJ databases">
        <title>Genome sequence of Saitozyma podzolica DSM 27192.</title>
        <authorList>
            <person name="Aliyu H."/>
            <person name="Gorte O."/>
            <person name="Ochsenreither K."/>
        </authorList>
    </citation>
    <scope>NUCLEOTIDE SEQUENCE [LARGE SCALE GENOMIC DNA]</scope>
    <source>
        <strain evidence="15 16">DSM 27192</strain>
    </source>
</reference>
<evidence type="ECO:0000256" key="12">
    <source>
        <dbReference type="SAM" id="MobiDB-lite"/>
    </source>
</evidence>
<comment type="similarity">
    <text evidence="3">Belongs to the non-repetitive/WGA-negative nucleoporin family.</text>
</comment>
<accession>A0A427YGQ2</accession>
<feature type="domain" description="Nucleoporin Nup133/Nup155-like C-terminal" evidence="13">
    <location>
        <begin position="715"/>
        <end position="1324"/>
    </location>
</feature>
<feature type="compositionally biased region" description="Low complexity" evidence="12">
    <location>
        <begin position="127"/>
        <end position="136"/>
    </location>
</feature>
<keyword evidence="4" id="KW-0813">Transport</keyword>
<evidence type="ECO:0000256" key="10">
    <source>
        <dbReference type="ARBA" id="ARBA00023242"/>
    </source>
</evidence>
<dbReference type="STRING" id="1890683.A0A427YGQ2"/>
<evidence type="ECO:0000256" key="5">
    <source>
        <dbReference type="ARBA" id="ARBA00022816"/>
    </source>
</evidence>
<keyword evidence="5" id="KW-0509">mRNA transport</keyword>
<evidence type="ECO:0000256" key="7">
    <source>
        <dbReference type="ARBA" id="ARBA00023010"/>
    </source>
</evidence>
<keyword evidence="10" id="KW-0539">Nucleus</keyword>
<dbReference type="InterPro" id="IPR007187">
    <property type="entry name" value="Nucleoporin_Nup133/Nup155_C"/>
</dbReference>
<dbReference type="InterPro" id="IPR042533">
    <property type="entry name" value="Nucleoporin_Nup155_C_1"/>
</dbReference>
<dbReference type="Gene3D" id="1.20.120.1880">
    <property type="entry name" value="Nucleoporin, helical C-terminal domain"/>
    <property type="match status" value="1"/>
</dbReference>
<feature type="region of interest" description="Disordered" evidence="12">
    <location>
        <begin position="150"/>
        <end position="169"/>
    </location>
</feature>
<dbReference type="InterPro" id="IPR042537">
    <property type="entry name" value="Nucleoporin_Nup155_C_2"/>
</dbReference>
<feature type="compositionally biased region" description="Polar residues" evidence="12">
    <location>
        <begin position="78"/>
        <end position="87"/>
    </location>
</feature>
<evidence type="ECO:0000256" key="6">
    <source>
        <dbReference type="ARBA" id="ARBA00022927"/>
    </source>
</evidence>
<dbReference type="PANTHER" id="PTHR10350">
    <property type="entry name" value="NUCLEAR PORE COMPLEX PROTEIN NUP155"/>
    <property type="match status" value="1"/>
</dbReference>
<keyword evidence="8" id="KW-0906">Nuclear pore complex</keyword>
<feature type="compositionally biased region" description="Low complexity" evidence="12">
    <location>
        <begin position="97"/>
        <end position="117"/>
    </location>
</feature>
<dbReference type="FunFam" id="1.25.40.450:FF:000002">
    <property type="entry name" value="Putative non-repetitive nucleoporin"/>
    <property type="match status" value="1"/>
</dbReference>
<evidence type="ECO:0000256" key="9">
    <source>
        <dbReference type="ARBA" id="ARBA00023136"/>
    </source>
</evidence>
<dbReference type="GO" id="GO:0044611">
    <property type="term" value="C:nuclear pore inner ring"/>
    <property type="evidence" value="ECO:0007669"/>
    <property type="project" value="TreeGrafter"/>
</dbReference>
<dbReference type="Proteomes" id="UP000279259">
    <property type="component" value="Unassembled WGS sequence"/>
</dbReference>
<dbReference type="GO" id="GO:0031965">
    <property type="term" value="C:nuclear membrane"/>
    <property type="evidence" value="ECO:0007669"/>
    <property type="project" value="UniProtKB-SubCell"/>
</dbReference>
<dbReference type="OrthoDB" id="338970at2759"/>
<evidence type="ECO:0000256" key="3">
    <source>
        <dbReference type="ARBA" id="ARBA00007373"/>
    </source>
</evidence>
<dbReference type="Pfam" id="PF03177">
    <property type="entry name" value="Nucleoporin_C"/>
    <property type="match status" value="1"/>
</dbReference>
<evidence type="ECO:0000313" key="15">
    <source>
        <dbReference type="EMBL" id="RSH90335.1"/>
    </source>
</evidence>
<dbReference type="GO" id="GO:0051028">
    <property type="term" value="P:mRNA transport"/>
    <property type="evidence" value="ECO:0007669"/>
    <property type="project" value="UniProtKB-KW"/>
</dbReference>
<keyword evidence="16" id="KW-1185">Reference proteome</keyword>
<dbReference type="InterPro" id="IPR014908">
    <property type="entry name" value="Nucleoporin_Nup133/Nup155_N"/>
</dbReference>
<feature type="region of interest" description="Disordered" evidence="12">
    <location>
        <begin position="1"/>
        <end position="138"/>
    </location>
</feature>
<feature type="domain" description="Nucleoporin Nup133/Nup155-like N-terminal" evidence="14">
    <location>
        <begin position="215"/>
        <end position="495"/>
    </location>
</feature>
<evidence type="ECO:0000256" key="2">
    <source>
        <dbReference type="ARBA" id="ARBA00004620"/>
    </source>
</evidence>
<dbReference type="InterPro" id="IPR042538">
    <property type="entry name" value="Nucleoporin_Nup155_C_3"/>
</dbReference>
<comment type="caution">
    <text evidence="15">The sequence shown here is derived from an EMBL/GenBank/DDBJ whole genome shotgun (WGS) entry which is preliminary data.</text>
</comment>
<keyword evidence="7" id="KW-0811">Translocation</keyword>
<dbReference type="Gene3D" id="1.25.40.450">
    <property type="entry name" value="Nucleoporin, helical domain, N-terminal subdomain"/>
    <property type="match status" value="1"/>
</dbReference>
<evidence type="ECO:0000256" key="1">
    <source>
        <dbReference type="ARBA" id="ARBA00004567"/>
    </source>
</evidence>
<gene>
    <name evidence="15" type="ORF">EHS25_001669</name>
</gene>
<comment type="subcellular location">
    <subcellularLocation>
        <location evidence="11">Endomembrane system</location>
        <topology evidence="11">Peripheral membrane protein</topology>
        <orientation evidence="11">Cytoplasmic side</orientation>
    </subcellularLocation>
    <subcellularLocation>
        <location evidence="2">Nucleus membrane</location>
        <topology evidence="2">Peripheral membrane protein</topology>
        <orientation evidence="2">Nucleoplasmic side</orientation>
    </subcellularLocation>
    <subcellularLocation>
        <location evidence="1">Nucleus</location>
        <location evidence="1">Nuclear pore complex</location>
    </subcellularLocation>
</comment>
<evidence type="ECO:0000256" key="8">
    <source>
        <dbReference type="ARBA" id="ARBA00023132"/>
    </source>
</evidence>
<protein>
    <recommendedName>
        <fullName evidence="17">Nucleoporin Nup133/Nup155-like N-terminal domain-containing protein</fullName>
    </recommendedName>
</protein>
<dbReference type="GO" id="GO:0006405">
    <property type="term" value="P:RNA export from nucleus"/>
    <property type="evidence" value="ECO:0007669"/>
    <property type="project" value="TreeGrafter"/>
</dbReference>
<name>A0A427YGQ2_9TREE</name>
<evidence type="ECO:0000313" key="16">
    <source>
        <dbReference type="Proteomes" id="UP000279259"/>
    </source>
</evidence>
<evidence type="ECO:0000259" key="13">
    <source>
        <dbReference type="Pfam" id="PF03177"/>
    </source>
</evidence>
<dbReference type="Gene3D" id="1.20.58.1780">
    <property type="match status" value="1"/>
</dbReference>
<evidence type="ECO:0000256" key="4">
    <source>
        <dbReference type="ARBA" id="ARBA00022448"/>
    </source>
</evidence>
<proteinExistence type="inferred from homology"/>
<dbReference type="GO" id="GO:0017056">
    <property type="term" value="F:structural constituent of nuclear pore"/>
    <property type="evidence" value="ECO:0007669"/>
    <property type="project" value="InterPro"/>
</dbReference>
<evidence type="ECO:0008006" key="17">
    <source>
        <dbReference type="Google" id="ProtNLM"/>
    </source>
</evidence>
<feature type="region of interest" description="Disordered" evidence="12">
    <location>
        <begin position="1337"/>
        <end position="1361"/>
    </location>
</feature>
<keyword evidence="6" id="KW-0653">Protein transport</keyword>
<dbReference type="GO" id="GO:0006606">
    <property type="term" value="P:protein import into nucleus"/>
    <property type="evidence" value="ECO:0007669"/>
    <property type="project" value="TreeGrafter"/>
</dbReference>
<organism evidence="15 16">
    <name type="scientific">Saitozyma podzolica</name>
    <dbReference type="NCBI Taxonomy" id="1890683"/>
    <lineage>
        <taxon>Eukaryota</taxon>
        <taxon>Fungi</taxon>
        <taxon>Dikarya</taxon>
        <taxon>Basidiomycota</taxon>
        <taxon>Agaricomycotina</taxon>
        <taxon>Tremellomycetes</taxon>
        <taxon>Tremellales</taxon>
        <taxon>Trimorphomycetaceae</taxon>
        <taxon>Saitozyma</taxon>
    </lineage>
</organism>
<feature type="compositionally biased region" description="Low complexity" evidence="12">
    <location>
        <begin position="7"/>
        <end position="17"/>
    </location>
</feature>
<sequence length="1361" mass="149263">MLSTFKPSSAPQTQNAQPQPPSSLYPSMAGQPGQSWGQGYPSYSYAGPSAPGGQVQTYGQPYNPYSAAPSQLAPGQAPPSQLVTAPQSVRPWNPFLSQSAQPSQPSQPSQPGALQPATQLGGGAVSGPQPLQQQPLGGVGLWRPYQAQTQLTPQPLESVSKDEDPVYGPLGRARGKVERALVADNEISPDLADLLAIPNNEPYAPLPGGAAFKPLRVVRTTPLPDALHQELNYKHLTAKMGLFEEIERAWFTVDNKLFLWDYSDGRDFSRFDEQADTIQAVGLVKARKDVFVDDITHLLVICTSSKVSLLGLSRPSPREINLYATNLSADAPVAMISVSGTASGRIFLLGVNKDLYELEYSAESSWFFGSSTRVQLHNRSSGSFANWVPTVFSSGNREGVESFSVDATGSRLYTLHTKGEIEFFDVSGTNFISRGRYSRLRNDLISRSFAGQAPAYSGGKVVAIYPVVSHESKRACMVAITANGESISRSRLTTGVRIYFQSIPFVPIDFRPPPTATLNLSGETLYSSGTVIGVQHDTSAPTPTTTLTTMVAHSGRQASARENFENFSSPVLQEWTTTDVIPSQVWTVVELPSTNPATYGAGLRRSDGIALSSLPRQAVQDARQFLALATSGLFFLVQPRPIDVLQADLELEKDMAINTVRMTFGRTQLAAMAIQMGSTFDLKQPDIASAVSTILLSAGAPVLRDGNSGKTIVFSPRHDGFAALFARLIRPIWGSKVTAPVVGGRQVLGVKEDVLLGVQGRLEGLRKYIDEHPFPRHQAEGDAKTAWDQEELSLHGLGVLLKQAIEAISFVLLLSDYKLPEIVARCEPALQGTLANLTFQGLLTSTDGREVARKLVTALIEQQIGQELGIDTLSEILQQRCGTFVQPGDVVLYKAEESMRRAESTRDSIEREDSLRESLRLFSKASGSIPIPRLQEVSKRYRAMQYTLGAVELPLRCAAEADPQDKASDFVRDGQHPSDPRKALYDARMECYSCVIEALAMFDELLDKATASGNVDSVVTKRDEAYALAIASDDELFHFYLYDWHVSRHLQEQLLEYDTPYIERYLQMTSNTVEERRDLLWKFYARREEYLLAAKALFDLATRPSPMTLNDRVYYLAQSLASAKSAANLGAEDVDFTSNLQERLDVANVQMEVARAVDVHQDMSQEDKATALGQLNQELLGLDELYQNYARPFRLYEPILLILKTADTRIDDVLEAVWRQLLREAASRAGAVPSDSMAEAITELCVRYFPSEAAPLDVLLSVVYDEGSQVVGEPGWASAALLDGGVPLRDLWEGVTSLYEEAEERQFYAEEAALLATKWLNARDTIPAAEVSPSVILTKRGSPYPPGELLRPSRPSDPNDQ</sequence>